<evidence type="ECO:0000256" key="6">
    <source>
        <dbReference type="ARBA" id="ARBA00022737"/>
    </source>
</evidence>
<feature type="region of interest" description="Disordered" evidence="16">
    <location>
        <begin position="292"/>
        <end position="311"/>
    </location>
</feature>
<evidence type="ECO:0000256" key="14">
    <source>
        <dbReference type="PIRSR" id="PIRSR601580-3"/>
    </source>
</evidence>
<evidence type="ECO:0000256" key="7">
    <source>
        <dbReference type="ARBA" id="ARBA00022824"/>
    </source>
</evidence>
<gene>
    <name evidence="17" type="ORF">ACEWY4_027097</name>
</gene>
<evidence type="ECO:0000313" key="18">
    <source>
        <dbReference type="Proteomes" id="UP001591681"/>
    </source>
</evidence>
<evidence type="ECO:0000313" key="17">
    <source>
        <dbReference type="EMBL" id="KAL2077593.1"/>
    </source>
</evidence>
<dbReference type="FunFam" id="2.60.120.200:FF:000430">
    <property type="entry name" value="Si:ch211-274f20.2"/>
    <property type="match status" value="1"/>
</dbReference>
<proteinExistence type="inferred from homology"/>
<keyword evidence="7 15" id="KW-0256">Endoplasmic reticulum</keyword>
<dbReference type="FunFam" id="2.10.250.10:FF:000001">
    <property type="entry name" value="Calnexin homolog"/>
    <property type="match status" value="1"/>
</dbReference>
<dbReference type="SUPFAM" id="SSF63887">
    <property type="entry name" value="P-domain of calnexin/calreticulin"/>
    <property type="match status" value="1"/>
</dbReference>
<sequence length="531" mass="60580">MANSLHVILACIWFCLTSSLSEGQNVYRNVPVPEKAHFAETFDSAPLNRNWVRSKADKVGENNLKYDGEWAVEESYHQVLPGNKGLVMKSAGRHHAISAHLRSVYHFKDKPLCLQYEVYFQKGVDCGGAYIKLLSDYAGLQLDQFSDATPYTIMFGPDKCGTSYKVHFIIRHQNPVTGQYEEKQARQPATDLSGYFNDRKPHLYTLRLYPDNTYEILIDLAIISKGSLLEDMEPPVNPPREVLDPEDTVPDGWDDRQRIPDPKATKPPDWDEDAPELIPDPAAQRPDGWLEEEQPFIPDPEAGQPDDWSDEMDGEWEAALVSNPLCVRAVGCGPWSPPLLHNPAYRGKWKPPMINNPNYQGPWQPRSIPNPGYFKDLHPFRMTPVRAVGLELWSLTSGVLFDNILLCDDLNIAQRWTQDTWGQRQQPGLLQQLFVATVKRPWLWGVYVFSVGLPVILFVSFMWPDKRFGPPDQDYYYKKSDEPQPDGPQDLEGPPSLSDYGVTSRAGPRKREIKRAQKKSDLELKVNMDYR</sequence>
<keyword evidence="13 15" id="KW-0143">Chaperone</keyword>
<organism evidence="17 18">
    <name type="scientific">Coilia grayii</name>
    <name type="common">Gray's grenadier anchovy</name>
    <dbReference type="NCBI Taxonomy" id="363190"/>
    <lineage>
        <taxon>Eukaryota</taxon>
        <taxon>Metazoa</taxon>
        <taxon>Chordata</taxon>
        <taxon>Craniata</taxon>
        <taxon>Vertebrata</taxon>
        <taxon>Euteleostomi</taxon>
        <taxon>Actinopterygii</taxon>
        <taxon>Neopterygii</taxon>
        <taxon>Teleostei</taxon>
        <taxon>Clupei</taxon>
        <taxon>Clupeiformes</taxon>
        <taxon>Clupeoidei</taxon>
        <taxon>Engraulidae</taxon>
        <taxon>Coilinae</taxon>
        <taxon>Coilia</taxon>
    </lineage>
</organism>
<evidence type="ECO:0000256" key="1">
    <source>
        <dbReference type="ARBA" id="ARBA00004115"/>
    </source>
</evidence>
<dbReference type="InterPro" id="IPR001580">
    <property type="entry name" value="Calret/calnex"/>
</dbReference>
<dbReference type="InterPro" id="IPR009033">
    <property type="entry name" value="Calreticulin/calnexin_P_dom_sf"/>
</dbReference>
<evidence type="ECO:0000256" key="11">
    <source>
        <dbReference type="ARBA" id="ARBA00023136"/>
    </source>
</evidence>
<evidence type="ECO:0000256" key="5">
    <source>
        <dbReference type="ARBA" id="ARBA00022729"/>
    </source>
</evidence>
<evidence type="ECO:0000256" key="4">
    <source>
        <dbReference type="ARBA" id="ARBA00022692"/>
    </source>
</evidence>
<keyword evidence="18" id="KW-1185">Reference proteome</keyword>
<protein>
    <recommendedName>
        <fullName evidence="19">Calnexin</fullName>
    </recommendedName>
</protein>
<keyword evidence="3" id="KW-0597">Phosphoprotein</keyword>
<keyword evidence="9 15" id="KW-1133">Transmembrane helix</keyword>
<dbReference type="Pfam" id="PF00262">
    <property type="entry name" value="Calreticulin"/>
    <property type="match status" value="1"/>
</dbReference>
<keyword evidence="5 15" id="KW-0732">Signal</keyword>
<dbReference type="PRINTS" id="PR00626">
    <property type="entry name" value="CALRETICULIN"/>
</dbReference>
<dbReference type="PROSITE" id="PS00804">
    <property type="entry name" value="CALRETICULIN_2"/>
    <property type="match status" value="1"/>
</dbReference>
<keyword evidence="10" id="KW-0007">Acetylation</keyword>
<feature type="region of interest" description="Disordered" evidence="16">
    <location>
        <begin position="230"/>
        <end position="286"/>
    </location>
</feature>
<keyword evidence="4 15" id="KW-0812">Transmembrane</keyword>
<dbReference type="PANTHER" id="PTHR11073">
    <property type="entry name" value="CALRETICULIN AND CALNEXIN"/>
    <property type="match status" value="1"/>
</dbReference>
<dbReference type="Gene3D" id="2.10.250.10">
    <property type="entry name" value="Calreticulin/calnexin, P domain"/>
    <property type="match status" value="1"/>
</dbReference>
<feature type="signal peptide" evidence="15">
    <location>
        <begin position="1"/>
        <end position="23"/>
    </location>
</feature>
<evidence type="ECO:0000256" key="10">
    <source>
        <dbReference type="ARBA" id="ARBA00022990"/>
    </source>
</evidence>
<evidence type="ECO:0000256" key="3">
    <source>
        <dbReference type="ARBA" id="ARBA00022553"/>
    </source>
</evidence>
<evidence type="ECO:0000256" key="15">
    <source>
        <dbReference type="RuleBase" id="RU362126"/>
    </source>
</evidence>
<dbReference type="GO" id="GO:0005789">
    <property type="term" value="C:endoplasmic reticulum membrane"/>
    <property type="evidence" value="ECO:0007669"/>
    <property type="project" value="UniProtKB-SubCell"/>
</dbReference>
<evidence type="ECO:0000256" key="16">
    <source>
        <dbReference type="SAM" id="MobiDB-lite"/>
    </source>
</evidence>
<reference evidence="17 18" key="1">
    <citation type="submission" date="2024-09" db="EMBL/GenBank/DDBJ databases">
        <title>A chromosome-level genome assembly of Gray's grenadier anchovy, Coilia grayii.</title>
        <authorList>
            <person name="Fu Z."/>
        </authorList>
    </citation>
    <scope>NUCLEOTIDE SEQUENCE [LARGE SCALE GENOMIC DNA]</scope>
    <source>
        <strain evidence="17">G4</strain>
        <tissue evidence="17">Muscle</tissue>
    </source>
</reference>
<comment type="subcellular location">
    <subcellularLocation>
        <location evidence="1">Endoplasmic reticulum membrane</location>
        <topology evidence="1">Single-pass type I membrane protein</topology>
    </subcellularLocation>
</comment>
<dbReference type="PANTHER" id="PTHR11073:SF37">
    <property type="entry name" value="CALNEXIN-LIKE"/>
    <property type="match status" value="1"/>
</dbReference>
<evidence type="ECO:0000256" key="8">
    <source>
        <dbReference type="ARBA" id="ARBA00022837"/>
    </source>
</evidence>
<keyword evidence="6" id="KW-0677">Repeat</keyword>
<comment type="similarity">
    <text evidence="2 15">Belongs to the calreticulin family.</text>
</comment>
<dbReference type="Proteomes" id="UP001591681">
    <property type="component" value="Unassembled WGS sequence"/>
</dbReference>
<feature type="transmembrane region" description="Helical" evidence="15">
    <location>
        <begin position="442"/>
        <end position="463"/>
    </location>
</feature>
<dbReference type="InterPro" id="IPR013320">
    <property type="entry name" value="ConA-like_dom_sf"/>
</dbReference>
<dbReference type="Gene3D" id="2.60.120.200">
    <property type="match status" value="1"/>
</dbReference>
<evidence type="ECO:0000256" key="13">
    <source>
        <dbReference type="ARBA" id="ARBA00023186"/>
    </source>
</evidence>
<dbReference type="EMBL" id="JBHFQA010000024">
    <property type="protein sequence ID" value="KAL2077593.1"/>
    <property type="molecule type" value="Genomic_DNA"/>
</dbReference>
<keyword evidence="11 15" id="KW-0472">Membrane</keyword>
<evidence type="ECO:0000256" key="12">
    <source>
        <dbReference type="ARBA" id="ARBA00023157"/>
    </source>
</evidence>
<name>A0ABD1IRH9_9TELE</name>
<accession>A0ABD1IRH9</accession>
<dbReference type="SUPFAM" id="SSF49899">
    <property type="entry name" value="Concanavalin A-like lectins/glucanases"/>
    <property type="match status" value="2"/>
</dbReference>
<feature type="chain" id="PRO_5044532633" description="Calnexin" evidence="15">
    <location>
        <begin position="24"/>
        <end position="531"/>
    </location>
</feature>
<comment type="caution">
    <text evidence="17">The sequence shown here is derived from an EMBL/GenBank/DDBJ whole genome shotgun (WGS) entry which is preliminary data.</text>
</comment>
<dbReference type="AlphaFoldDB" id="A0ABD1IRH9"/>
<keyword evidence="12 14" id="KW-1015">Disulfide bond</keyword>
<dbReference type="InterPro" id="IPR018124">
    <property type="entry name" value="Calret/calnex_CS"/>
</dbReference>
<evidence type="ECO:0008006" key="19">
    <source>
        <dbReference type="Google" id="ProtNLM"/>
    </source>
</evidence>
<evidence type="ECO:0000256" key="9">
    <source>
        <dbReference type="ARBA" id="ARBA00022989"/>
    </source>
</evidence>
<feature type="compositionally biased region" description="Basic and acidic residues" evidence="16">
    <location>
        <begin position="253"/>
        <end position="269"/>
    </location>
</feature>
<keyword evidence="8" id="KW-0106">Calcium</keyword>
<feature type="disulfide bond" evidence="14">
    <location>
        <begin position="126"/>
        <end position="160"/>
    </location>
</feature>
<evidence type="ECO:0000256" key="2">
    <source>
        <dbReference type="ARBA" id="ARBA00010983"/>
    </source>
</evidence>
<feature type="region of interest" description="Disordered" evidence="16">
    <location>
        <begin position="474"/>
        <end position="519"/>
    </location>
</feature>